<sequence>RRNARSPPSLFLQLPVNIILYLFREHLPPVSALALSLTCKSLSALASCQAGKIRLSISDREAFLLLLEKDVGHNRYYCHLCSILHPFSSSEPYALASSTWKLGEDNCRRRALVFFTGSGITIGYHHVRLAMNRHLFGPPNSLPLAKFQLVYPSLGPLYFRERWSARILQDEFFLSATRTLHSNQGTDQQLRQAVDLSCHAICIHVETGNRLRNPIKALYPGSSSTGYYTPCRDVVESCGHCLTDYDTTVEQRWVEVIDGKKKVMRAFWFITITSYHRLGAGRSPLDAKWHAFAANRLWNHITIKRDMGRYPPGSVRQV</sequence>
<evidence type="ECO:0008006" key="3">
    <source>
        <dbReference type="Google" id="ProtNLM"/>
    </source>
</evidence>
<reference evidence="1" key="1">
    <citation type="submission" date="2023-06" db="EMBL/GenBank/DDBJ databases">
        <title>Genome-scale phylogeny and comparative genomics of the fungal order Sordariales.</title>
        <authorList>
            <consortium name="Lawrence Berkeley National Laboratory"/>
            <person name="Hensen N."/>
            <person name="Bonometti L."/>
            <person name="Westerberg I."/>
            <person name="Brannstrom I.O."/>
            <person name="Guillou S."/>
            <person name="Cros-Aarteil S."/>
            <person name="Calhoun S."/>
            <person name="Haridas S."/>
            <person name="Kuo A."/>
            <person name="Mondo S."/>
            <person name="Pangilinan J."/>
            <person name="Riley R."/>
            <person name="LaButti K."/>
            <person name="Andreopoulos B."/>
            <person name="Lipzen A."/>
            <person name="Chen C."/>
            <person name="Yanf M."/>
            <person name="Daum C."/>
            <person name="Ng V."/>
            <person name="Clum A."/>
            <person name="Steindorff A."/>
            <person name="Ohm R."/>
            <person name="Martin F."/>
            <person name="Silar P."/>
            <person name="Natvig D."/>
            <person name="Lalanne C."/>
            <person name="Gautier V."/>
            <person name="Ament-velasquez S.L."/>
            <person name="Kruys A."/>
            <person name="Hutchinson M.I."/>
            <person name="Powell A.J."/>
            <person name="Barry K."/>
            <person name="Miller A.N."/>
            <person name="Grigoriev I.V."/>
            <person name="Debuchy R."/>
            <person name="Gladieux P."/>
            <person name="Thoren M.H."/>
            <person name="Johannesson H."/>
        </authorList>
    </citation>
    <scope>NUCLEOTIDE SEQUENCE</scope>
    <source>
        <strain evidence="1">SMH3187-1</strain>
    </source>
</reference>
<dbReference type="Proteomes" id="UP001172155">
    <property type="component" value="Unassembled WGS sequence"/>
</dbReference>
<protein>
    <recommendedName>
        <fullName evidence="3">F-box domain-containing protein</fullName>
    </recommendedName>
</protein>
<dbReference type="CDD" id="cd09917">
    <property type="entry name" value="F-box_SF"/>
    <property type="match status" value="1"/>
</dbReference>
<comment type="caution">
    <text evidence="1">The sequence shown here is derived from an EMBL/GenBank/DDBJ whole genome shotgun (WGS) entry which is preliminary data.</text>
</comment>
<evidence type="ECO:0000313" key="1">
    <source>
        <dbReference type="EMBL" id="KAK0740998.1"/>
    </source>
</evidence>
<accession>A0AA40JZY4</accession>
<dbReference type="AlphaFoldDB" id="A0AA40JZY4"/>
<organism evidence="1 2">
    <name type="scientific">Schizothecium vesticola</name>
    <dbReference type="NCBI Taxonomy" id="314040"/>
    <lineage>
        <taxon>Eukaryota</taxon>
        <taxon>Fungi</taxon>
        <taxon>Dikarya</taxon>
        <taxon>Ascomycota</taxon>
        <taxon>Pezizomycotina</taxon>
        <taxon>Sordariomycetes</taxon>
        <taxon>Sordariomycetidae</taxon>
        <taxon>Sordariales</taxon>
        <taxon>Schizotheciaceae</taxon>
        <taxon>Schizothecium</taxon>
    </lineage>
</organism>
<keyword evidence="2" id="KW-1185">Reference proteome</keyword>
<dbReference type="EMBL" id="JAUKUD010000006">
    <property type="protein sequence ID" value="KAK0740998.1"/>
    <property type="molecule type" value="Genomic_DNA"/>
</dbReference>
<proteinExistence type="predicted"/>
<feature type="non-terminal residue" evidence="1">
    <location>
        <position position="1"/>
    </location>
</feature>
<gene>
    <name evidence="1" type="ORF">B0T18DRAFT_331560</name>
</gene>
<name>A0AA40JZY4_9PEZI</name>
<evidence type="ECO:0000313" key="2">
    <source>
        <dbReference type="Proteomes" id="UP001172155"/>
    </source>
</evidence>